<proteinExistence type="inferred from homology"/>
<feature type="binding site" evidence="7">
    <location>
        <position position="120"/>
    </location>
    <ligand>
        <name>ATP</name>
        <dbReference type="ChEBI" id="CHEBI:30616"/>
    </ligand>
</feature>
<feature type="binding site" evidence="7">
    <location>
        <position position="39"/>
    </location>
    <ligand>
        <name>substrate</name>
    </ligand>
</feature>
<evidence type="ECO:0000256" key="2">
    <source>
        <dbReference type="ARBA" id="ARBA00022679"/>
    </source>
</evidence>
<dbReference type="eggNOG" id="COG0703">
    <property type="taxonomic scope" value="Bacteria"/>
</dbReference>
<evidence type="ECO:0000256" key="7">
    <source>
        <dbReference type="HAMAP-Rule" id="MF_00109"/>
    </source>
</evidence>
<dbReference type="GO" id="GO:0008652">
    <property type="term" value="P:amino acid biosynthetic process"/>
    <property type="evidence" value="ECO:0007669"/>
    <property type="project" value="UniProtKB-KW"/>
</dbReference>
<dbReference type="GO" id="GO:0005524">
    <property type="term" value="F:ATP binding"/>
    <property type="evidence" value="ECO:0007669"/>
    <property type="project" value="UniProtKB-UniRule"/>
</dbReference>
<dbReference type="HAMAP" id="MF_00109">
    <property type="entry name" value="Shikimate_kinase"/>
    <property type="match status" value="1"/>
</dbReference>
<dbReference type="CDD" id="cd00464">
    <property type="entry name" value="SK"/>
    <property type="match status" value="1"/>
</dbReference>
<evidence type="ECO:0000256" key="6">
    <source>
        <dbReference type="ARBA" id="ARBA00023141"/>
    </source>
</evidence>
<comment type="caution">
    <text evidence="7">Lacks conserved residue(s) required for the propagation of feature annotation.</text>
</comment>
<dbReference type="InterPro" id="IPR031322">
    <property type="entry name" value="Shikimate/glucono_kinase"/>
</dbReference>
<evidence type="ECO:0000313" key="8">
    <source>
        <dbReference type="EMBL" id="EMS71671.1"/>
    </source>
</evidence>
<dbReference type="EMBL" id="AORV01000035">
    <property type="protein sequence ID" value="EMS71671.1"/>
    <property type="molecule type" value="Genomic_DNA"/>
</dbReference>
<comment type="function">
    <text evidence="7">Catalyzes the specific phosphorylation of the 3-hydroxyl group of shikimic acid using ATP as a cosubstrate.</text>
</comment>
<keyword evidence="9" id="KW-1185">Reference proteome</keyword>
<feature type="binding site" evidence="7">
    <location>
        <position position="136"/>
    </location>
    <ligand>
        <name>substrate</name>
    </ligand>
</feature>
<name>S0FMU0_RUMCE</name>
<keyword evidence="3 7" id="KW-0547">Nucleotide-binding</keyword>
<dbReference type="EC" id="2.7.1.71" evidence="7"/>
<dbReference type="RefSeq" id="WP_004626045.1">
    <property type="nucleotide sequence ID" value="NZ_AORV01000035.1"/>
</dbReference>
<dbReference type="PATRIC" id="fig|1195236.3.peg.2698"/>
<dbReference type="GO" id="GO:0005829">
    <property type="term" value="C:cytosol"/>
    <property type="evidence" value="ECO:0007669"/>
    <property type="project" value="TreeGrafter"/>
</dbReference>
<comment type="subunit">
    <text evidence="7">Monomer.</text>
</comment>
<gene>
    <name evidence="7" type="primary">aroK</name>
    <name evidence="8" type="ORF">CTER_2387</name>
</gene>
<keyword evidence="2 7" id="KW-0808">Transferase</keyword>
<dbReference type="GO" id="GO:0009423">
    <property type="term" value="P:chorismate biosynthetic process"/>
    <property type="evidence" value="ECO:0007669"/>
    <property type="project" value="UniProtKB-UniRule"/>
</dbReference>
<sequence length="176" mass="19760">MRNYKSDRNIILIGMPGTGKTTVGELLSEMLGYGFIDTDVLVTHKTGKTPKQLVEEYGREYFIRVQDEVVLDIRSGNCVISTGGGLVHSDIAMSHLKKTGEIIFLNTSYQVIEDRMDASRKLVRTGGTLKDLYNERIPLYNKYADRVIECDGSEPDAICRKIIGFFENSADVFIQP</sequence>
<dbReference type="Proteomes" id="UP000014155">
    <property type="component" value="Unassembled WGS sequence"/>
</dbReference>
<dbReference type="InterPro" id="IPR027417">
    <property type="entry name" value="P-loop_NTPase"/>
</dbReference>
<evidence type="ECO:0000256" key="3">
    <source>
        <dbReference type="ARBA" id="ARBA00022741"/>
    </source>
</evidence>
<comment type="pathway">
    <text evidence="7">Metabolic intermediate biosynthesis; chorismate biosynthesis; chorismate from D-erythrose 4-phosphate and phosphoenolpyruvate: step 5/7.</text>
</comment>
<comment type="caution">
    <text evidence="8">The sequence shown here is derived from an EMBL/GenBank/DDBJ whole genome shotgun (WGS) entry which is preliminary data.</text>
</comment>
<evidence type="ECO:0000256" key="1">
    <source>
        <dbReference type="ARBA" id="ARBA00022605"/>
    </source>
</evidence>
<dbReference type="GO" id="GO:0009073">
    <property type="term" value="P:aromatic amino acid family biosynthetic process"/>
    <property type="evidence" value="ECO:0007669"/>
    <property type="project" value="UniProtKB-KW"/>
</dbReference>
<comment type="cofactor">
    <cofactor evidence="7">
        <name>Mg(2+)</name>
        <dbReference type="ChEBI" id="CHEBI:18420"/>
    </cofactor>
    <text evidence="7">Binds 1 Mg(2+) ion per subunit.</text>
</comment>
<dbReference type="PANTHER" id="PTHR21087">
    <property type="entry name" value="SHIKIMATE KINASE"/>
    <property type="match status" value="1"/>
</dbReference>
<evidence type="ECO:0000313" key="9">
    <source>
        <dbReference type="Proteomes" id="UP000014155"/>
    </source>
</evidence>
<evidence type="ECO:0000256" key="4">
    <source>
        <dbReference type="ARBA" id="ARBA00022777"/>
    </source>
</evidence>
<dbReference type="PANTHER" id="PTHR21087:SF16">
    <property type="entry name" value="SHIKIMATE KINASE 1, CHLOROPLASTIC"/>
    <property type="match status" value="1"/>
</dbReference>
<feature type="binding site" evidence="7">
    <location>
        <begin position="17"/>
        <end position="22"/>
    </location>
    <ligand>
        <name>ATP</name>
        <dbReference type="ChEBI" id="CHEBI:30616"/>
    </ligand>
</feature>
<keyword evidence="6 7" id="KW-0057">Aromatic amino acid biosynthesis</keyword>
<dbReference type="InterPro" id="IPR000623">
    <property type="entry name" value="Shikimate_kinase/TSH1"/>
</dbReference>
<keyword evidence="1 7" id="KW-0028">Amino-acid biosynthesis</keyword>
<dbReference type="GO" id="GO:0000287">
    <property type="term" value="F:magnesium ion binding"/>
    <property type="evidence" value="ECO:0007669"/>
    <property type="project" value="UniProtKB-UniRule"/>
</dbReference>
<comment type="catalytic activity">
    <reaction evidence="7">
        <text>shikimate + ATP = 3-phosphoshikimate + ADP + H(+)</text>
        <dbReference type="Rhea" id="RHEA:13121"/>
        <dbReference type="ChEBI" id="CHEBI:15378"/>
        <dbReference type="ChEBI" id="CHEBI:30616"/>
        <dbReference type="ChEBI" id="CHEBI:36208"/>
        <dbReference type="ChEBI" id="CHEBI:145989"/>
        <dbReference type="ChEBI" id="CHEBI:456216"/>
        <dbReference type="EC" id="2.7.1.71"/>
    </reaction>
</comment>
<reference evidence="8 9" key="1">
    <citation type="journal article" date="2013" name="Genome Announc.">
        <title>Draft Genome Sequence of the Cellulolytic, Mesophilic, Anaerobic Bacterium Clostridium termitidis Strain CT1112 (DSM 5398).</title>
        <authorList>
            <person name="Lal S."/>
            <person name="Ramachandran U."/>
            <person name="Zhang X."/>
            <person name="Munir R."/>
            <person name="Sparling R."/>
            <person name="Levin D.B."/>
        </authorList>
    </citation>
    <scope>NUCLEOTIDE SEQUENCE [LARGE SCALE GENOMIC DNA]</scope>
    <source>
        <strain evidence="8 9">CT1112</strain>
    </source>
</reference>
<accession>S0FMU0</accession>
<dbReference type="SUPFAM" id="SSF52540">
    <property type="entry name" value="P-loop containing nucleoside triphosphate hydrolases"/>
    <property type="match status" value="1"/>
</dbReference>
<keyword evidence="4 7" id="KW-0418">Kinase</keyword>
<organism evidence="8 9">
    <name type="scientific">Ruminiclostridium cellobioparum subsp. termitidis CT1112</name>
    <dbReference type="NCBI Taxonomy" id="1195236"/>
    <lineage>
        <taxon>Bacteria</taxon>
        <taxon>Bacillati</taxon>
        <taxon>Bacillota</taxon>
        <taxon>Clostridia</taxon>
        <taxon>Eubacteriales</taxon>
        <taxon>Oscillospiraceae</taxon>
        <taxon>Ruminiclostridium</taxon>
    </lineage>
</organism>
<feature type="binding site" evidence="7">
    <location>
        <position position="21"/>
    </location>
    <ligand>
        <name>Mg(2+)</name>
        <dbReference type="ChEBI" id="CHEBI:18420"/>
    </ligand>
</feature>
<dbReference type="GO" id="GO:0004765">
    <property type="term" value="F:shikimate kinase activity"/>
    <property type="evidence" value="ECO:0007669"/>
    <property type="project" value="UniProtKB-UniRule"/>
</dbReference>
<comment type="subcellular location">
    <subcellularLocation>
        <location evidence="7">Cytoplasm</location>
    </subcellularLocation>
</comment>
<comment type="similarity">
    <text evidence="7">Belongs to the shikimate kinase family.</text>
</comment>
<dbReference type="Pfam" id="PF01202">
    <property type="entry name" value="SKI"/>
    <property type="match status" value="1"/>
</dbReference>
<protein>
    <recommendedName>
        <fullName evidence="7">Shikimate kinase</fullName>
        <shortName evidence="7">SK</shortName>
        <ecNumber evidence="7">2.7.1.71</ecNumber>
    </recommendedName>
</protein>
<feature type="binding site" evidence="7">
    <location>
        <position position="84"/>
    </location>
    <ligand>
        <name>substrate</name>
    </ligand>
</feature>
<keyword evidence="7" id="KW-0460">Magnesium</keyword>
<dbReference type="PRINTS" id="PR01100">
    <property type="entry name" value="SHIKIMTKNASE"/>
</dbReference>
<dbReference type="Gene3D" id="3.40.50.300">
    <property type="entry name" value="P-loop containing nucleotide triphosphate hydrolases"/>
    <property type="match status" value="1"/>
</dbReference>
<evidence type="ECO:0000256" key="5">
    <source>
        <dbReference type="ARBA" id="ARBA00022840"/>
    </source>
</evidence>
<keyword evidence="7" id="KW-0479">Metal-binding</keyword>
<keyword evidence="7" id="KW-0963">Cytoplasm</keyword>
<dbReference type="AlphaFoldDB" id="S0FMU0"/>
<keyword evidence="5 7" id="KW-0067">ATP-binding</keyword>
<dbReference type="UniPathway" id="UPA00053">
    <property type="reaction ID" value="UER00088"/>
</dbReference>
<dbReference type="STRING" id="1195236.CTER_2387"/>